<keyword evidence="1" id="KW-1133">Transmembrane helix</keyword>
<reference evidence="2 3" key="1">
    <citation type="submission" date="2018-03" db="EMBL/GenBank/DDBJ databases">
        <title>Draft Genome Sequences of the Obligatory Marine Myxobacteria Enhygromyxa salina SWB005.</title>
        <authorList>
            <person name="Poehlein A."/>
            <person name="Moghaddam J.A."/>
            <person name="Harms H."/>
            <person name="Alanjari M."/>
            <person name="Koenig G.M."/>
            <person name="Daniel R."/>
            <person name="Schaeberle T.F."/>
        </authorList>
    </citation>
    <scope>NUCLEOTIDE SEQUENCE [LARGE SCALE GENOMIC DNA]</scope>
    <source>
        <strain evidence="2 3">SWB005</strain>
    </source>
</reference>
<accession>A0A2S9YHW5</accession>
<evidence type="ECO:0000256" key="1">
    <source>
        <dbReference type="SAM" id="Phobius"/>
    </source>
</evidence>
<protein>
    <recommendedName>
        <fullName evidence="4">Glycosyltransferase RgtA/B/C/D-like domain-containing protein</fullName>
    </recommendedName>
</protein>
<sequence>MGVEVCAVPGHPRGVTPRRSWHRATIAAGLALLSVLGMILVSIHVSPRQVVAGDAHYVFASARSLAYDGDLDLTNQYAVMGDRWGLGRDPTHDGWRLPPREIGASLVMVPGLWLHHLAGIAPRWEPTCACLLAAASLGICWLGCARIVDTLELGPRRAELLAGAAVLGFVVPFYALGSAGYAHAPDAAICAWLCWALLKGRGPLSTGVLLACAVLTRMQNVLWLLWPAVEVLAPPSATDRRDQLRRVAIIASVGALGFAPQLWLGLAHPGSARGSLGWTLAFFNLDDYLFDLARVQVGVHGLLRWTPIAALALLGLALADRRSPNARALGPLAVFVGLWLLLAAVRDVDGGDAFGARRMAGIVGILALGLGHAWSRIAGRGPDARPWTAWSLAAALTLAVVVNLGRTHQAIVGELSLTSPDRSGGRR</sequence>
<feature type="transmembrane region" description="Helical" evidence="1">
    <location>
        <begin position="325"/>
        <end position="345"/>
    </location>
</feature>
<dbReference type="AlphaFoldDB" id="A0A2S9YHW5"/>
<feature type="transmembrane region" description="Helical" evidence="1">
    <location>
        <begin position="247"/>
        <end position="266"/>
    </location>
</feature>
<feature type="transmembrane region" description="Helical" evidence="1">
    <location>
        <begin position="124"/>
        <end position="148"/>
    </location>
</feature>
<feature type="transmembrane region" description="Helical" evidence="1">
    <location>
        <begin position="302"/>
        <end position="319"/>
    </location>
</feature>
<feature type="transmembrane region" description="Helical" evidence="1">
    <location>
        <begin position="160"/>
        <end position="184"/>
    </location>
</feature>
<keyword evidence="1" id="KW-0472">Membrane</keyword>
<proteinExistence type="predicted"/>
<feature type="transmembrane region" description="Helical" evidence="1">
    <location>
        <begin position="357"/>
        <end position="375"/>
    </location>
</feature>
<evidence type="ECO:0000313" key="2">
    <source>
        <dbReference type="EMBL" id="PRQ04704.1"/>
    </source>
</evidence>
<dbReference type="EMBL" id="PVNK01000026">
    <property type="protein sequence ID" value="PRQ04704.1"/>
    <property type="molecule type" value="Genomic_DNA"/>
</dbReference>
<evidence type="ECO:0008006" key="4">
    <source>
        <dbReference type="Google" id="ProtNLM"/>
    </source>
</evidence>
<keyword evidence="3" id="KW-1185">Reference proteome</keyword>
<comment type="caution">
    <text evidence="2">The sequence shown here is derived from an EMBL/GenBank/DDBJ whole genome shotgun (WGS) entry which is preliminary data.</text>
</comment>
<dbReference type="Proteomes" id="UP000237968">
    <property type="component" value="Unassembled WGS sequence"/>
</dbReference>
<keyword evidence="1" id="KW-0812">Transmembrane</keyword>
<organism evidence="2 3">
    <name type="scientific">Enhygromyxa salina</name>
    <dbReference type="NCBI Taxonomy" id="215803"/>
    <lineage>
        <taxon>Bacteria</taxon>
        <taxon>Pseudomonadati</taxon>
        <taxon>Myxococcota</taxon>
        <taxon>Polyangia</taxon>
        <taxon>Nannocystales</taxon>
        <taxon>Nannocystaceae</taxon>
        <taxon>Enhygromyxa</taxon>
    </lineage>
</organism>
<name>A0A2S9YHW5_9BACT</name>
<feature type="transmembrane region" description="Helical" evidence="1">
    <location>
        <begin position="20"/>
        <end position="41"/>
    </location>
</feature>
<gene>
    <name evidence="2" type="ORF">ENSA5_05530</name>
</gene>
<evidence type="ECO:0000313" key="3">
    <source>
        <dbReference type="Proteomes" id="UP000237968"/>
    </source>
</evidence>